<dbReference type="AlphaFoldDB" id="A0A183MC64"/>
<accession>A0A183MC64</accession>
<proteinExistence type="predicted"/>
<reference evidence="1 2" key="1">
    <citation type="submission" date="2018-11" db="EMBL/GenBank/DDBJ databases">
        <authorList>
            <consortium name="Pathogen Informatics"/>
        </authorList>
    </citation>
    <scope>NUCLEOTIDE SEQUENCE [LARGE SCALE GENOMIC DNA]</scope>
    <source>
        <strain evidence="1 2">Zambia</strain>
    </source>
</reference>
<dbReference type="EMBL" id="UZAI01010639">
    <property type="protein sequence ID" value="VDP07478.1"/>
    <property type="molecule type" value="Genomic_DNA"/>
</dbReference>
<organism evidence="1 2">
    <name type="scientific">Schistosoma margrebowiei</name>
    <dbReference type="NCBI Taxonomy" id="48269"/>
    <lineage>
        <taxon>Eukaryota</taxon>
        <taxon>Metazoa</taxon>
        <taxon>Spiralia</taxon>
        <taxon>Lophotrochozoa</taxon>
        <taxon>Platyhelminthes</taxon>
        <taxon>Trematoda</taxon>
        <taxon>Digenea</taxon>
        <taxon>Strigeidida</taxon>
        <taxon>Schistosomatoidea</taxon>
        <taxon>Schistosomatidae</taxon>
        <taxon>Schistosoma</taxon>
    </lineage>
</organism>
<gene>
    <name evidence="1" type="ORF">SMRZ_LOCUS13639</name>
</gene>
<name>A0A183MC64_9TREM</name>
<evidence type="ECO:0000313" key="2">
    <source>
        <dbReference type="Proteomes" id="UP000277204"/>
    </source>
</evidence>
<sequence>MLCADYLVSLQATDVTASLYVLRICILCLRLSEFNALVKSFKVFDSRIGQTKNGASL</sequence>
<evidence type="ECO:0000313" key="1">
    <source>
        <dbReference type="EMBL" id="VDP07478.1"/>
    </source>
</evidence>
<keyword evidence="2" id="KW-1185">Reference proteome</keyword>
<dbReference type="Proteomes" id="UP000277204">
    <property type="component" value="Unassembled WGS sequence"/>
</dbReference>
<protein>
    <submittedName>
        <fullName evidence="1">Uncharacterized protein</fullName>
    </submittedName>
</protein>